<dbReference type="Pfam" id="PF08125">
    <property type="entry name" value="Mannitol_dh_C"/>
    <property type="match status" value="1"/>
</dbReference>
<keyword evidence="1" id="KW-0560">Oxidoreductase</keyword>
<reference evidence="5 6" key="1">
    <citation type="submission" date="2019-05" db="EMBL/GenBank/DDBJ databases">
        <title>Flagellimonas sp. AsT0115, sp. nov., isolated from a marine red algae, Asparagopsis taxiformis.</title>
        <authorList>
            <person name="Kim J."/>
            <person name="Jeong S.E."/>
            <person name="Jeon C.O."/>
        </authorList>
    </citation>
    <scope>NUCLEOTIDE SEQUENCE [LARGE SCALE GENOMIC DNA]</scope>
    <source>
        <strain evidence="5 6">AsT0115</strain>
    </source>
</reference>
<evidence type="ECO:0000256" key="1">
    <source>
        <dbReference type="ARBA" id="ARBA00023002"/>
    </source>
</evidence>
<dbReference type="InterPro" id="IPR000669">
    <property type="entry name" value="Mannitol_DH"/>
</dbReference>
<accession>A0ABY2WLX5</accession>
<comment type="caution">
    <text evidence="5">The sequence shown here is derived from an EMBL/GenBank/DDBJ whole genome shotgun (WGS) entry which is preliminary data.</text>
</comment>
<dbReference type="InterPro" id="IPR013131">
    <property type="entry name" value="Mannitol_DH_N"/>
</dbReference>
<dbReference type="PANTHER" id="PTHR43362:SF1">
    <property type="entry name" value="MANNITOL DEHYDROGENASE 2-RELATED"/>
    <property type="match status" value="1"/>
</dbReference>
<evidence type="ECO:0000259" key="4">
    <source>
        <dbReference type="Pfam" id="PF08125"/>
    </source>
</evidence>
<dbReference type="PANTHER" id="PTHR43362">
    <property type="entry name" value="MANNITOL DEHYDROGENASE DSF1-RELATED"/>
    <property type="match status" value="1"/>
</dbReference>
<dbReference type="Pfam" id="PF01232">
    <property type="entry name" value="Mannitol_dh"/>
    <property type="match status" value="1"/>
</dbReference>
<dbReference type="EMBL" id="VCNI01000002">
    <property type="protein sequence ID" value="TMU55531.1"/>
    <property type="molecule type" value="Genomic_DNA"/>
</dbReference>
<dbReference type="SUPFAM" id="SSF48179">
    <property type="entry name" value="6-phosphogluconate dehydrogenase C-terminal domain-like"/>
    <property type="match status" value="1"/>
</dbReference>
<sequence length="494" mass="55376">MKTPIQLQQQNLEELGSRMPVPIYNRTDNKIGIVHVGVGGFHRAHQAYYLHQLRQLGEASDWGICGIGLREADTKLSNILKKQDHLYTLMVKHPDGKIEPEIIGSIVDFKMGTTDPETVIARMASVDTRIVSLTITEGGYNFNPTTGEFNFDNPDIQHELRHPHDPITIYGFLTAALKRRRAAKLPAFTILSCDNIEHNGDMMRKMLLAFAKEQDKGLAKWIAQEVCFPNSMVDRITPVTAKANIDTIAQNYSVADAWPVTCEPFIQWVVEDKFSNGRPAFEKVGVQFVHDVGPYEKMKLRLLNAGHSVLGILGAIHGNPTINACVEDEVFANYLRVFLDEEATPILGDVEGINLEDYKDSLFERFSNPNIKDSVGRICSESSAKLPKFLIPTIHENLAIGGSIKFGTLVIAAWCYYSDKKVDQQGKPLEIIDAMSNELHQVASESKNDPLAFIKQENLFGGLAKNDDFTRTYTSMLQKLYTGFRINELMQSMI</sequence>
<proteinExistence type="predicted"/>
<evidence type="ECO:0000313" key="6">
    <source>
        <dbReference type="Proteomes" id="UP000751614"/>
    </source>
</evidence>
<dbReference type="Gene3D" id="3.40.50.720">
    <property type="entry name" value="NAD(P)-binding Rossmann-like Domain"/>
    <property type="match status" value="1"/>
</dbReference>
<gene>
    <name evidence="5" type="ORF">FGG15_15300</name>
</gene>
<dbReference type="SUPFAM" id="SSF51735">
    <property type="entry name" value="NAD(P)-binding Rossmann-fold domains"/>
    <property type="match status" value="1"/>
</dbReference>
<dbReference type="InterPro" id="IPR013118">
    <property type="entry name" value="Mannitol_DH_C"/>
</dbReference>
<name>A0ABY2WLX5_9FLAO</name>
<evidence type="ECO:0000313" key="5">
    <source>
        <dbReference type="EMBL" id="TMU55531.1"/>
    </source>
</evidence>
<organism evidence="5 6">
    <name type="scientific">Flagellimonas algicola</name>
    <dbReference type="NCBI Taxonomy" id="2583815"/>
    <lineage>
        <taxon>Bacteria</taxon>
        <taxon>Pseudomonadati</taxon>
        <taxon>Bacteroidota</taxon>
        <taxon>Flavobacteriia</taxon>
        <taxon>Flavobacteriales</taxon>
        <taxon>Flavobacteriaceae</taxon>
        <taxon>Flagellimonas</taxon>
    </lineage>
</organism>
<evidence type="ECO:0000259" key="3">
    <source>
        <dbReference type="Pfam" id="PF01232"/>
    </source>
</evidence>
<dbReference type="InterPro" id="IPR008927">
    <property type="entry name" value="6-PGluconate_DH-like_C_sf"/>
</dbReference>
<dbReference type="Gene3D" id="1.10.1040.10">
    <property type="entry name" value="N-(1-d-carboxylethyl)-l-norvaline Dehydrogenase, domain 2"/>
    <property type="match status" value="1"/>
</dbReference>
<feature type="domain" description="Mannitol dehydrogenase N-terminal" evidence="3">
    <location>
        <begin position="32"/>
        <end position="283"/>
    </location>
</feature>
<keyword evidence="6" id="KW-1185">Reference proteome</keyword>
<dbReference type="InterPro" id="IPR013328">
    <property type="entry name" value="6PGD_dom2"/>
</dbReference>
<dbReference type="InterPro" id="IPR023027">
    <property type="entry name" value="Mannitol_DH_CS"/>
</dbReference>
<dbReference type="PRINTS" id="PR00084">
    <property type="entry name" value="MTLDHDRGNASE"/>
</dbReference>
<dbReference type="Proteomes" id="UP000751614">
    <property type="component" value="Unassembled WGS sequence"/>
</dbReference>
<feature type="domain" description="Mannitol dehydrogenase C-terminal" evidence="4">
    <location>
        <begin position="291"/>
        <end position="480"/>
    </location>
</feature>
<dbReference type="InterPro" id="IPR036291">
    <property type="entry name" value="NAD(P)-bd_dom_sf"/>
</dbReference>
<dbReference type="PROSITE" id="PS00974">
    <property type="entry name" value="MANNITOL_DHGENASE"/>
    <property type="match status" value="1"/>
</dbReference>
<protein>
    <submittedName>
        <fullName evidence="5">Mannitol dehydrogenase family protein</fullName>
    </submittedName>
</protein>
<dbReference type="RefSeq" id="WP_138837768.1">
    <property type="nucleotide sequence ID" value="NZ_VCNI01000002.1"/>
</dbReference>
<evidence type="ECO:0000256" key="2">
    <source>
        <dbReference type="ARBA" id="ARBA00023027"/>
    </source>
</evidence>
<keyword evidence="2" id="KW-0520">NAD</keyword>
<dbReference type="InterPro" id="IPR050988">
    <property type="entry name" value="Mannitol_DH/Oxidoreductase"/>
</dbReference>